<evidence type="ECO:0000256" key="1">
    <source>
        <dbReference type="SAM" id="MobiDB-lite"/>
    </source>
</evidence>
<feature type="non-terminal residue" evidence="2">
    <location>
        <position position="192"/>
    </location>
</feature>
<evidence type="ECO:0000313" key="2">
    <source>
        <dbReference type="EMBL" id="CAA9590266.1"/>
    </source>
</evidence>
<feature type="compositionally biased region" description="Basic and acidic residues" evidence="1">
    <location>
        <begin position="137"/>
        <end position="183"/>
    </location>
</feature>
<feature type="non-terminal residue" evidence="2">
    <location>
        <position position="1"/>
    </location>
</feature>
<organism evidence="2">
    <name type="scientific">uncultured Thermomicrobiales bacterium</name>
    <dbReference type="NCBI Taxonomy" id="1645740"/>
    <lineage>
        <taxon>Bacteria</taxon>
        <taxon>Pseudomonadati</taxon>
        <taxon>Thermomicrobiota</taxon>
        <taxon>Thermomicrobia</taxon>
        <taxon>Thermomicrobiales</taxon>
        <taxon>environmental samples</taxon>
    </lineage>
</organism>
<sequence>GYTHTTLVPGRPHRLGRGFGPRRLRDGRVGPRRDESRRRQCHPLRPELHRRDGAAPSGGGRDGQGGADQSRACGAQSPRQRDRRRPGWRDRPDEGLAQGVVRQRPDRAGDGRAPDGRDGHRPHRPGERHPLRPRLHRRDDPAPRERGHDGERGADEGRAPGDQGSRRADHRFPGARDRPDENLARAMVSGPV</sequence>
<protein>
    <submittedName>
        <fullName evidence="2">Uncharacterized protein</fullName>
    </submittedName>
</protein>
<dbReference type="AlphaFoldDB" id="A0A6N3IPG2"/>
<reference evidence="2" key="1">
    <citation type="submission" date="2020-02" db="EMBL/GenBank/DDBJ databases">
        <authorList>
            <person name="Meier V. D."/>
        </authorList>
    </citation>
    <scope>NUCLEOTIDE SEQUENCE</scope>
    <source>
        <strain evidence="2">AVDCRST_MAG18</strain>
    </source>
</reference>
<name>A0A6N3IPG2_9BACT</name>
<feature type="region of interest" description="Disordered" evidence="1">
    <location>
        <begin position="1"/>
        <end position="192"/>
    </location>
</feature>
<proteinExistence type="predicted"/>
<feature type="compositionally biased region" description="Basic and acidic residues" evidence="1">
    <location>
        <begin position="85"/>
        <end position="94"/>
    </location>
</feature>
<feature type="compositionally biased region" description="Gly residues" evidence="1">
    <location>
        <begin position="56"/>
        <end position="66"/>
    </location>
</feature>
<accession>A0A6N3IPG2</accession>
<feature type="compositionally biased region" description="Basic residues" evidence="1">
    <location>
        <begin position="11"/>
        <end position="22"/>
    </location>
</feature>
<feature type="compositionally biased region" description="Basic and acidic residues" evidence="1">
    <location>
        <begin position="23"/>
        <end position="53"/>
    </location>
</feature>
<gene>
    <name evidence="2" type="ORF">AVDCRST_MAG18-4945</name>
</gene>
<dbReference type="EMBL" id="CADCWN010000397">
    <property type="protein sequence ID" value="CAA9590266.1"/>
    <property type="molecule type" value="Genomic_DNA"/>
</dbReference>
<feature type="compositionally biased region" description="Basic and acidic residues" evidence="1">
    <location>
        <begin position="103"/>
        <end position="130"/>
    </location>
</feature>